<keyword evidence="1" id="KW-0378">Hydrolase</keyword>
<evidence type="ECO:0000313" key="2">
    <source>
        <dbReference type="Proteomes" id="UP001056384"/>
    </source>
</evidence>
<organism evidence="1 2">
    <name type="scientific">Septoria linicola</name>
    <dbReference type="NCBI Taxonomy" id="215465"/>
    <lineage>
        <taxon>Eukaryota</taxon>
        <taxon>Fungi</taxon>
        <taxon>Dikarya</taxon>
        <taxon>Ascomycota</taxon>
        <taxon>Pezizomycotina</taxon>
        <taxon>Dothideomycetes</taxon>
        <taxon>Dothideomycetidae</taxon>
        <taxon>Mycosphaerellales</taxon>
        <taxon>Mycosphaerellaceae</taxon>
        <taxon>Septoria</taxon>
    </lineage>
</organism>
<dbReference type="InterPro" id="IPR029058">
    <property type="entry name" value="AB_hydrolase_fold"/>
</dbReference>
<accession>A0A9Q9AM42</accession>
<dbReference type="Proteomes" id="UP001056384">
    <property type="component" value="Chromosome 4"/>
</dbReference>
<gene>
    <name evidence="1" type="ORF">Slin15195_G051480</name>
</gene>
<dbReference type="GO" id="GO:0016787">
    <property type="term" value="F:hydrolase activity"/>
    <property type="evidence" value="ECO:0007669"/>
    <property type="project" value="UniProtKB-KW"/>
</dbReference>
<evidence type="ECO:0000313" key="1">
    <source>
        <dbReference type="EMBL" id="USW51829.1"/>
    </source>
</evidence>
<dbReference type="SUPFAM" id="SSF53474">
    <property type="entry name" value="alpha/beta-Hydrolases"/>
    <property type="match status" value="1"/>
</dbReference>
<reference evidence="1" key="1">
    <citation type="submission" date="2022-06" db="EMBL/GenBank/DDBJ databases">
        <title>Complete genome sequences of two strains of the flax pathogen Septoria linicola.</title>
        <authorList>
            <person name="Lapalu N."/>
            <person name="Simon A."/>
            <person name="Demenou B."/>
            <person name="Paumier D."/>
            <person name="Guillot M.-P."/>
            <person name="Gout L."/>
            <person name="Valade R."/>
        </authorList>
    </citation>
    <scope>NUCLEOTIDE SEQUENCE</scope>
    <source>
        <strain evidence="1">SE15195</strain>
    </source>
</reference>
<keyword evidence="2" id="KW-1185">Reference proteome</keyword>
<protein>
    <submittedName>
        <fullName evidence="1">Alpha/Beta hydrolase</fullName>
    </submittedName>
</protein>
<name>A0A9Q9AM42_9PEZI</name>
<proteinExistence type="predicted"/>
<dbReference type="EMBL" id="CP099421">
    <property type="protein sequence ID" value="USW51829.1"/>
    <property type="molecule type" value="Genomic_DNA"/>
</dbReference>
<dbReference type="AlphaFoldDB" id="A0A9Q9AM42"/>
<sequence>MSNYHTVRVSHLGGITAAYQTPKPFETSKPTIVLVNSFVTSSELFRPQFEDERLTDAVNLIAIDPLGDTPERRLSSGPFGTRPS</sequence>